<reference evidence="2" key="1">
    <citation type="journal article" date="2018" name="PLoS Negl. Trop. Dis.">
        <title>An insight into the salivary gland and fat body transcriptome of Panstrongylus lignarius (Hemiptera: Heteroptera), the main vector of Chagas disease in Peru.</title>
        <authorList>
            <person name="Nevoa J.C."/>
            <person name="Mendes M.T."/>
            <person name="da Silva M.V."/>
            <person name="Soares S.C."/>
            <person name="Oliveira C.J.F."/>
            <person name="Ribeiro J.M.C."/>
        </authorList>
    </citation>
    <scope>NUCLEOTIDE SEQUENCE</scope>
</reference>
<dbReference type="AlphaFoldDB" id="A0A224XTA9"/>
<evidence type="ECO:0000256" key="1">
    <source>
        <dbReference type="SAM" id="Phobius"/>
    </source>
</evidence>
<accession>A0A224XTA9</accession>
<protein>
    <submittedName>
        <fullName evidence="2">Uncharacterized protein</fullName>
    </submittedName>
</protein>
<organism evidence="2">
    <name type="scientific">Panstrongylus lignarius</name>
    <dbReference type="NCBI Taxonomy" id="156445"/>
    <lineage>
        <taxon>Eukaryota</taxon>
        <taxon>Metazoa</taxon>
        <taxon>Ecdysozoa</taxon>
        <taxon>Arthropoda</taxon>
        <taxon>Hexapoda</taxon>
        <taxon>Insecta</taxon>
        <taxon>Pterygota</taxon>
        <taxon>Neoptera</taxon>
        <taxon>Paraneoptera</taxon>
        <taxon>Hemiptera</taxon>
        <taxon>Heteroptera</taxon>
        <taxon>Panheteroptera</taxon>
        <taxon>Cimicomorpha</taxon>
        <taxon>Reduviidae</taxon>
        <taxon>Triatominae</taxon>
        <taxon>Panstrongylus</taxon>
    </lineage>
</organism>
<keyword evidence="1" id="KW-1133">Transmembrane helix</keyword>
<dbReference type="EMBL" id="GFTR01002082">
    <property type="protein sequence ID" value="JAW14344.1"/>
    <property type="molecule type" value="Transcribed_RNA"/>
</dbReference>
<feature type="transmembrane region" description="Helical" evidence="1">
    <location>
        <begin position="43"/>
        <end position="60"/>
    </location>
</feature>
<keyword evidence="1" id="KW-0472">Membrane</keyword>
<feature type="transmembrane region" description="Helical" evidence="1">
    <location>
        <begin position="92"/>
        <end position="109"/>
    </location>
</feature>
<keyword evidence="1" id="KW-0812">Transmembrane</keyword>
<name>A0A224XTA9_9HEMI</name>
<sequence>MITNVWICSAFLIYFMFVLVSFSRFTMKDMLLCHFFIPCHSRAVNLTIFILLFLFINGMLRRRFSMYITTNFRESYIVFGCTKIIINECRIVIVRSGVFAMTLLLIAFFRPSNNLMVLILTVN</sequence>
<feature type="transmembrane region" description="Helical" evidence="1">
    <location>
        <begin position="5"/>
        <end position="23"/>
    </location>
</feature>
<proteinExistence type="predicted"/>
<evidence type="ECO:0000313" key="2">
    <source>
        <dbReference type="EMBL" id="JAW14344.1"/>
    </source>
</evidence>